<dbReference type="EMBL" id="MDYQ01000473">
    <property type="protein sequence ID" value="PRP74324.1"/>
    <property type="molecule type" value="Genomic_DNA"/>
</dbReference>
<dbReference type="PROSITE" id="PS50020">
    <property type="entry name" value="WW_DOMAIN_2"/>
    <property type="match status" value="1"/>
</dbReference>
<feature type="domain" description="WW" evidence="2">
    <location>
        <begin position="9"/>
        <end position="42"/>
    </location>
</feature>
<evidence type="ECO:0000313" key="4">
    <source>
        <dbReference type="Proteomes" id="UP000241769"/>
    </source>
</evidence>
<evidence type="ECO:0000313" key="3">
    <source>
        <dbReference type="EMBL" id="PRP74324.1"/>
    </source>
</evidence>
<keyword evidence="4" id="KW-1185">Reference proteome</keyword>
<feature type="region of interest" description="Disordered" evidence="1">
    <location>
        <begin position="37"/>
        <end position="57"/>
    </location>
</feature>
<dbReference type="SMART" id="SM00456">
    <property type="entry name" value="WW"/>
    <property type="match status" value="1"/>
</dbReference>
<sequence>YPQPKKRDETLPPGWEERTDIRGRTYWLNRAEKKTVWEHPTLVSPERPRSSSISDPR</sequence>
<comment type="caution">
    <text evidence="3">The sequence shown here is derived from an EMBL/GenBank/DDBJ whole genome shotgun (WGS) entry which is preliminary data.</text>
</comment>
<feature type="non-terminal residue" evidence="3">
    <location>
        <position position="1"/>
    </location>
</feature>
<dbReference type="SUPFAM" id="SSF51045">
    <property type="entry name" value="WW domain"/>
    <property type="match status" value="1"/>
</dbReference>
<dbReference type="OrthoDB" id="10263272at2759"/>
<gene>
    <name evidence="3" type="ORF">PROFUN_16304</name>
</gene>
<evidence type="ECO:0000259" key="2">
    <source>
        <dbReference type="PROSITE" id="PS50020"/>
    </source>
</evidence>
<organism evidence="3 4">
    <name type="scientific">Planoprotostelium fungivorum</name>
    <dbReference type="NCBI Taxonomy" id="1890364"/>
    <lineage>
        <taxon>Eukaryota</taxon>
        <taxon>Amoebozoa</taxon>
        <taxon>Evosea</taxon>
        <taxon>Variosea</taxon>
        <taxon>Cavosteliida</taxon>
        <taxon>Cavosteliaceae</taxon>
        <taxon>Planoprotostelium</taxon>
    </lineage>
</organism>
<accession>A0A2P6MRJ3</accession>
<protein>
    <recommendedName>
        <fullName evidence="2">WW domain-containing protein</fullName>
    </recommendedName>
</protein>
<dbReference type="CDD" id="cd00201">
    <property type="entry name" value="WW"/>
    <property type="match status" value="1"/>
</dbReference>
<proteinExistence type="predicted"/>
<dbReference type="Proteomes" id="UP000241769">
    <property type="component" value="Unassembled WGS sequence"/>
</dbReference>
<dbReference type="InParanoid" id="A0A2P6MRJ3"/>
<dbReference type="Gene3D" id="2.20.70.10">
    <property type="match status" value="1"/>
</dbReference>
<dbReference type="AlphaFoldDB" id="A0A2P6MRJ3"/>
<dbReference type="InterPro" id="IPR036020">
    <property type="entry name" value="WW_dom_sf"/>
</dbReference>
<dbReference type="InterPro" id="IPR001202">
    <property type="entry name" value="WW_dom"/>
</dbReference>
<reference evidence="3 4" key="1">
    <citation type="journal article" date="2018" name="Genome Biol. Evol.">
        <title>Multiple Roots of Fruiting Body Formation in Amoebozoa.</title>
        <authorList>
            <person name="Hillmann F."/>
            <person name="Forbes G."/>
            <person name="Novohradska S."/>
            <person name="Ferling I."/>
            <person name="Riege K."/>
            <person name="Groth M."/>
            <person name="Westermann M."/>
            <person name="Marz M."/>
            <person name="Spaller T."/>
            <person name="Winckler T."/>
            <person name="Schaap P."/>
            <person name="Glockner G."/>
        </authorList>
    </citation>
    <scope>NUCLEOTIDE SEQUENCE [LARGE SCALE GENOMIC DNA]</scope>
    <source>
        <strain evidence="3 4">Jena</strain>
    </source>
</reference>
<evidence type="ECO:0000256" key="1">
    <source>
        <dbReference type="SAM" id="MobiDB-lite"/>
    </source>
</evidence>
<dbReference type="Pfam" id="PF00397">
    <property type="entry name" value="WW"/>
    <property type="match status" value="1"/>
</dbReference>
<name>A0A2P6MRJ3_9EUKA</name>